<organism evidence="5 6">
    <name type="scientific">Nakamurella endophytica</name>
    <dbReference type="NCBI Taxonomy" id="1748367"/>
    <lineage>
        <taxon>Bacteria</taxon>
        <taxon>Bacillati</taxon>
        <taxon>Actinomycetota</taxon>
        <taxon>Actinomycetes</taxon>
        <taxon>Nakamurellales</taxon>
        <taxon>Nakamurellaceae</taxon>
        <taxon>Nakamurella</taxon>
    </lineage>
</organism>
<protein>
    <recommendedName>
        <fullName evidence="2">3-hydroxyisobutyryl-CoA hydrolase</fullName>
        <ecNumber evidence="2">3.1.2.4</ecNumber>
    </recommendedName>
</protein>
<evidence type="ECO:0000313" key="6">
    <source>
        <dbReference type="Proteomes" id="UP000655208"/>
    </source>
</evidence>
<dbReference type="AlphaFoldDB" id="A0A917SYR2"/>
<evidence type="ECO:0000256" key="1">
    <source>
        <dbReference type="ARBA" id="ARBA00001709"/>
    </source>
</evidence>
<evidence type="ECO:0000256" key="3">
    <source>
        <dbReference type="ARBA" id="ARBA00022801"/>
    </source>
</evidence>
<evidence type="ECO:0000259" key="4">
    <source>
        <dbReference type="Pfam" id="PF16113"/>
    </source>
</evidence>
<dbReference type="SUPFAM" id="SSF52096">
    <property type="entry name" value="ClpP/crotonase"/>
    <property type="match status" value="1"/>
</dbReference>
<dbReference type="RefSeq" id="WP_188942058.1">
    <property type="nucleotide sequence ID" value="NZ_BMNA01000004.1"/>
</dbReference>
<proteinExistence type="predicted"/>
<dbReference type="Proteomes" id="UP000655208">
    <property type="component" value="Unassembled WGS sequence"/>
</dbReference>
<keyword evidence="6" id="KW-1185">Reference proteome</keyword>
<gene>
    <name evidence="5" type="primary">echA9</name>
    <name evidence="5" type="ORF">GCM10011594_26250</name>
</gene>
<dbReference type="EC" id="3.1.2.4" evidence="2"/>
<dbReference type="PANTHER" id="PTHR43176">
    <property type="entry name" value="3-HYDROXYISOBUTYRYL-COA HYDROLASE-RELATED"/>
    <property type="match status" value="1"/>
</dbReference>
<keyword evidence="3 5" id="KW-0378">Hydrolase</keyword>
<evidence type="ECO:0000313" key="5">
    <source>
        <dbReference type="EMBL" id="GGM04751.1"/>
    </source>
</evidence>
<name>A0A917SYR2_9ACTN</name>
<dbReference type="InterPro" id="IPR029045">
    <property type="entry name" value="ClpP/crotonase-like_dom_sf"/>
</dbReference>
<reference evidence="5" key="1">
    <citation type="journal article" date="2014" name="Int. J. Syst. Evol. Microbiol.">
        <title>Complete genome sequence of Corynebacterium casei LMG S-19264T (=DSM 44701T), isolated from a smear-ripened cheese.</title>
        <authorList>
            <consortium name="US DOE Joint Genome Institute (JGI-PGF)"/>
            <person name="Walter F."/>
            <person name="Albersmeier A."/>
            <person name="Kalinowski J."/>
            <person name="Ruckert C."/>
        </authorList>
    </citation>
    <scope>NUCLEOTIDE SEQUENCE</scope>
    <source>
        <strain evidence="5">CGMCC 4.7308</strain>
    </source>
</reference>
<dbReference type="Pfam" id="PF16113">
    <property type="entry name" value="ECH_2"/>
    <property type="match status" value="1"/>
</dbReference>
<dbReference type="InterPro" id="IPR045004">
    <property type="entry name" value="ECH_dom"/>
</dbReference>
<accession>A0A917SYR2</accession>
<dbReference type="GO" id="GO:0003860">
    <property type="term" value="F:3-hydroxyisobutyryl-CoA hydrolase activity"/>
    <property type="evidence" value="ECO:0007669"/>
    <property type="project" value="UniProtKB-EC"/>
</dbReference>
<comment type="caution">
    <text evidence="5">The sequence shown here is derived from an EMBL/GenBank/DDBJ whole genome shotgun (WGS) entry which is preliminary data.</text>
</comment>
<feature type="domain" description="Enoyl-CoA hydratase/isomerase" evidence="4">
    <location>
        <begin position="27"/>
        <end position="337"/>
    </location>
</feature>
<evidence type="ECO:0000256" key="2">
    <source>
        <dbReference type="ARBA" id="ARBA00011915"/>
    </source>
</evidence>
<dbReference type="Gene3D" id="3.90.226.10">
    <property type="entry name" value="2-enoyl-CoA Hydratase, Chain A, domain 1"/>
    <property type="match status" value="1"/>
</dbReference>
<dbReference type="PANTHER" id="PTHR43176:SF3">
    <property type="entry name" value="3-HYDROXYISOBUTYRYL-COA HYDROLASE, MITOCHONDRIAL"/>
    <property type="match status" value="1"/>
</dbReference>
<dbReference type="GO" id="GO:0005829">
    <property type="term" value="C:cytosol"/>
    <property type="evidence" value="ECO:0007669"/>
    <property type="project" value="TreeGrafter"/>
</dbReference>
<dbReference type="InterPro" id="IPR032259">
    <property type="entry name" value="HIBYL-CoA-H"/>
</dbReference>
<dbReference type="CDD" id="cd06558">
    <property type="entry name" value="crotonase-like"/>
    <property type="match status" value="1"/>
</dbReference>
<reference evidence="5" key="2">
    <citation type="submission" date="2020-09" db="EMBL/GenBank/DDBJ databases">
        <authorList>
            <person name="Sun Q."/>
            <person name="Zhou Y."/>
        </authorList>
    </citation>
    <scope>NUCLEOTIDE SEQUENCE</scope>
    <source>
        <strain evidence="5">CGMCC 4.7308</strain>
    </source>
</reference>
<dbReference type="GO" id="GO:0006574">
    <property type="term" value="P:L-valine catabolic process"/>
    <property type="evidence" value="ECO:0007669"/>
    <property type="project" value="TreeGrafter"/>
</dbReference>
<dbReference type="EMBL" id="BMNA01000004">
    <property type="protein sequence ID" value="GGM04751.1"/>
    <property type="molecule type" value="Genomic_DNA"/>
</dbReference>
<dbReference type="NCBIfam" id="NF004127">
    <property type="entry name" value="PRK05617.1"/>
    <property type="match status" value="1"/>
</dbReference>
<comment type="catalytic activity">
    <reaction evidence="1">
        <text>3-hydroxy-2-methylpropanoyl-CoA + H2O = 3-hydroxy-2-methylpropanoate + CoA + H(+)</text>
        <dbReference type="Rhea" id="RHEA:20888"/>
        <dbReference type="ChEBI" id="CHEBI:11805"/>
        <dbReference type="ChEBI" id="CHEBI:15377"/>
        <dbReference type="ChEBI" id="CHEBI:15378"/>
        <dbReference type="ChEBI" id="CHEBI:57287"/>
        <dbReference type="ChEBI" id="CHEBI:57340"/>
        <dbReference type="EC" id="3.1.2.4"/>
    </reaction>
</comment>
<sequence>MSDRDGAGGTATPAAPPVLARVEGRLGHLTLNRPSRINALDIPTVRAVLQALDAWEDDPTVAVVLVDGAGDRGLCAGGDLRAMASGLSGDGPRAEDFLAVEYRMNARLAHYRTPVVAFMDGIVLGGGVGISAHCGVRVVTERSVVGMPETAIGICPDVGSLHLLARAPGRLGAHLALTGARLDGPGAVHAGLADHLVTSGDLASVTARLRDGVVPELPVPPPSPHPSWIDECYAADTVAGVLDRLRAHPDPAAAEAARTLAAMSPTACVATLEALRRAATLTLDEVLAQDLAVCSRLFHEPDFAEGVRAVIVDKDRDPHWRPATLDAVDRDRVLSFFDPVDAAAPGPAPRG</sequence>